<proteinExistence type="predicted"/>
<organism evidence="1 2">
    <name type="scientific">Natronincola peptidivorans</name>
    <dbReference type="NCBI Taxonomy" id="426128"/>
    <lineage>
        <taxon>Bacteria</taxon>
        <taxon>Bacillati</taxon>
        <taxon>Bacillota</taxon>
        <taxon>Clostridia</taxon>
        <taxon>Peptostreptococcales</taxon>
        <taxon>Natronincolaceae</taxon>
        <taxon>Natronincola</taxon>
    </lineage>
</organism>
<dbReference type="AlphaFoldDB" id="A0A1I0FBA3"/>
<dbReference type="STRING" id="426128.SAMN05660297_02742"/>
<protein>
    <submittedName>
        <fullName evidence="1">Uncharacterized protein</fullName>
    </submittedName>
</protein>
<dbReference type="Proteomes" id="UP000199568">
    <property type="component" value="Unassembled WGS sequence"/>
</dbReference>
<keyword evidence="2" id="KW-1185">Reference proteome</keyword>
<accession>A0A1I0FBA3</accession>
<evidence type="ECO:0000313" key="2">
    <source>
        <dbReference type="Proteomes" id="UP000199568"/>
    </source>
</evidence>
<gene>
    <name evidence="1" type="ORF">SAMN05660297_02742</name>
</gene>
<reference evidence="1 2" key="1">
    <citation type="submission" date="2016-10" db="EMBL/GenBank/DDBJ databases">
        <authorList>
            <person name="de Groot N.N."/>
        </authorList>
    </citation>
    <scope>NUCLEOTIDE SEQUENCE [LARGE SCALE GENOMIC DNA]</scope>
    <source>
        <strain evidence="1 2">DSM 18979</strain>
    </source>
</reference>
<dbReference type="OrthoDB" id="9800780at2"/>
<name>A0A1I0FBA3_9FIRM</name>
<sequence>MVKVYLSINNNEEVLLLPVTPAEYEVKEPWNNQEVVGLRQSINLIQNKGLATIEITSFFPIRDYPFILNRDMWGMEYVNTIERWRKRRVPVRLVITKEDETDINMPVTIDDFTYKTEKDGDIYYTLHLKEFTFVRVG</sequence>
<dbReference type="RefSeq" id="WP_090445197.1">
    <property type="nucleotide sequence ID" value="NZ_FOHU01000014.1"/>
</dbReference>
<evidence type="ECO:0000313" key="1">
    <source>
        <dbReference type="EMBL" id="SET55420.1"/>
    </source>
</evidence>
<dbReference type="EMBL" id="FOHU01000014">
    <property type="protein sequence ID" value="SET55420.1"/>
    <property type="molecule type" value="Genomic_DNA"/>
</dbReference>